<dbReference type="InterPro" id="IPR020058">
    <property type="entry name" value="Glu/Gln-tRNA-synth_Ib_cat-dom"/>
</dbReference>
<dbReference type="PRINTS" id="PR00987">
    <property type="entry name" value="TRNASYNTHGLU"/>
</dbReference>
<dbReference type="PANTHER" id="PTHR43311">
    <property type="entry name" value="GLUTAMATE--TRNA LIGASE"/>
    <property type="match status" value="1"/>
</dbReference>
<organism evidence="8">
    <name type="scientific">freshwater metagenome</name>
    <dbReference type="NCBI Taxonomy" id="449393"/>
    <lineage>
        <taxon>unclassified sequences</taxon>
        <taxon>metagenomes</taxon>
        <taxon>ecological metagenomes</taxon>
    </lineage>
</organism>
<evidence type="ECO:0000256" key="5">
    <source>
        <dbReference type="ARBA" id="ARBA00022840"/>
    </source>
</evidence>
<dbReference type="GO" id="GO:0006424">
    <property type="term" value="P:glutamyl-tRNA aminoacylation"/>
    <property type="evidence" value="ECO:0007669"/>
    <property type="project" value="TreeGrafter"/>
</dbReference>
<dbReference type="EMBL" id="CAEZVB010000070">
    <property type="protein sequence ID" value="CAB4626760.1"/>
    <property type="molecule type" value="Genomic_DNA"/>
</dbReference>
<protein>
    <submittedName>
        <fullName evidence="8">Unannotated protein</fullName>
    </submittedName>
</protein>
<gene>
    <name evidence="8" type="ORF">UFOPK1908_01227</name>
</gene>
<dbReference type="Pfam" id="PF00749">
    <property type="entry name" value="tRNA-synt_1c"/>
    <property type="match status" value="2"/>
</dbReference>
<evidence type="ECO:0000259" key="7">
    <source>
        <dbReference type="Pfam" id="PF00749"/>
    </source>
</evidence>
<dbReference type="InterPro" id="IPR049940">
    <property type="entry name" value="GluQ/Sye"/>
</dbReference>
<keyword evidence="1" id="KW-0436">Ligase</keyword>
<dbReference type="InterPro" id="IPR014729">
    <property type="entry name" value="Rossmann-like_a/b/a_fold"/>
</dbReference>
<reference evidence="8" key="1">
    <citation type="submission" date="2020-05" db="EMBL/GenBank/DDBJ databases">
        <authorList>
            <person name="Chiriac C."/>
            <person name="Salcher M."/>
            <person name="Ghai R."/>
            <person name="Kavagutti S V."/>
        </authorList>
    </citation>
    <scope>NUCLEOTIDE SEQUENCE</scope>
</reference>
<evidence type="ECO:0000256" key="1">
    <source>
        <dbReference type="ARBA" id="ARBA00022598"/>
    </source>
</evidence>
<accession>A0A6J6IQD1</accession>
<evidence type="ECO:0000256" key="6">
    <source>
        <dbReference type="ARBA" id="ARBA00023146"/>
    </source>
</evidence>
<dbReference type="GO" id="GO:0004818">
    <property type="term" value="F:glutamate-tRNA ligase activity"/>
    <property type="evidence" value="ECO:0007669"/>
    <property type="project" value="TreeGrafter"/>
</dbReference>
<keyword evidence="6" id="KW-0030">Aminoacyl-tRNA synthetase</keyword>
<feature type="domain" description="Glutamyl/glutaminyl-tRNA synthetase class Ib catalytic" evidence="7">
    <location>
        <begin position="112"/>
        <end position="223"/>
    </location>
</feature>
<evidence type="ECO:0000313" key="8">
    <source>
        <dbReference type="EMBL" id="CAB4626760.1"/>
    </source>
</evidence>
<dbReference type="GO" id="GO:0005524">
    <property type="term" value="F:ATP binding"/>
    <property type="evidence" value="ECO:0007669"/>
    <property type="project" value="UniProtKB-KW"/>
</dbReference>
<dbReference type="AlphaFoldDB" id="A0A6J6IQD1"/>
<evidence type="ECO:0000256" key="2">
    <source>
        <dbReference type="ARBA" id="ARBA00022723"/>
    </source>
</evidence>
<evidence type="ECO:0000256" key="4">
    <source>
        <dbReference type="ARBA" id="ARBA00022833"/>
    </source>
</evidence>
<dbReference type="PANTHER" id="PTHR43311:SF1">
    <property type="entry name" value="GLUTAMYL-Q TRNA(ASP) SYNTHETASE"/>
    <property type="match status" value="1"/>
</dbReference>
<dbReference type="InterPro" id="IPR000924">
    <property type="entry name" value="Glu/Gln-tRNA-synth"/>
</dbReference>
<keyword evidence="5" id="KW-0067">ATP-binding</keyword>
<evidence type="ECO:0000256" key="3">
    <source>
        <dbReference type="ARBA" id="ARBA00022741"/>
    </source>
</evidence>
<dbReference type="GO" id="GO:0005829">
    <property type="term" value="C:cytosol"/>
    <property type="evidence" value="ECO:0007669"/>
    <property type="project" value="TreeGrafter"/>
</dbReference>
<keyword evidence="2" id="KW-0479">Metal-binding</keyword>
<keyword evidence="4" id="KW-0862">Zinc</keyword>
<name>A0A6J6IQD1_9ZZZZ</name>
<feature type="domain" description="Glutamyl/glutaminyl-tRNA synthetase class Ib catalytic" evidence="7">
    <location>
        <begin position="2"/>
        <end position="82"/>
    </location>
</feature>
<sequence length="257" mass="29053">MRTRFAPTPSGYLHQGNLANALVTDWLAKSYEGECFLRIDADDHSRTRNEYVEYIDAALDALGLNFLPSPFARDDRTDYLRSQLVSLPPDQMFGCSCSRTDLLARPCTCQAKEIRWEPGTNALRLHLDKDLTIDIESESINLRNHFGDVVLWRRDDIPAYHWANLIDDRDLRITHVVRGTDLLASSALHIYLETLINPSSTPPRTYLHHQLLTDAKGHKLSKSTQVNASPPALNLDYLTRVRNSAELFAVDLGITPA</sequence>
<keyword evidence="3" id="KW-0547">Nucleotide-binding</keyword>
<dbReference type="SUPFAM" id="SSF52374">
    <property type="entry name" value="Nucleotidylyl transferase"/>
    <property type="match status" value="1"/>
</dbReference>
<dbReference type="Gene3D" id="3.40.50.620">
    <property type="entry name" value="HUPs"/>
    <property type="match status" value="1"/>
</dbReference>
<proteinExistence type="predicted"/>